<reference evidence="2 3" key="1">
    <citation type="submission" date="2019-01" db="EMBL/GenBank/DDBJ databases">
        <title>Nocardioides guangzhouensis sp. nov., an actinobacterium isolated from soil.</title>
        <authorList>
            <person name="Fu Y."/>
            <person name="Cai Y."/>
            <person name="Lin Z."/>
            <person name="Chen P."/>
        </authorList>
    </citation>
    <scope>NUCLEOTIDE SEQUENCE [LARGE SCALE GENOMIC DNA]</scope>
    <source>
        <strain evidence="2 3">NBRC 105384</strain>
    </source>
</reference>
<dbReference type="InterPro" id="IPR029033">
    <property type="entry name" value="His_PPase_superfam"/>
</dbReference>
<dbReference type="SUPFAM" id="SSF53254">
    <property type="entry name" value="Phosphoglycerate mutase-like"/>
    <property type="match status" value="1"/>
</dbReference>
<proteinExistence type="predicted"/>
<protein>
    <recommendedName>
        <fullName evidence="4">Histidine phosphatase family protein</fullName>
    </recommendedName>
</protein>
<evidence type="ECO:0008006" key="4">
    <source>
        <dbReference type="Google" id="ProtNLM"/>
    </source>
</evidence>
<dbReference type="AlphaFoldDB" id="A0A4Q5IYV6"/>
<dbReference type="SMART" id="SM00855">
    <property type="entry name" value="PGAM"/>
    <property type="match status" value="1"/>
</dbReference>
<evidence type="ECO:0000313" key="2">
    <source>
        <dbReference type="EMBL" id="RYU10468.1"/>
    </source>
</evidence>
<dbReference type="PANTHER" id="PTHR20935:SF0">
    <property type="entry name" value="SERINE_THREONINE-PROTEIN PHOSPHATASE PGAM5, MITOCHONDRIAL"/>
    <property type="match status" value="1"/>
</dbReference>
<dbReference type="EMBL" id="SDPU01000030">
    <property type="protein sequence ID" value="RYU10468.1"/>
    <property type="molecule type" value="Genomic_DNA"/>
</dbReference>
<dbReference type="CDD" id="cd07067">
    <property type="entry name" value="HP_PGM_like"/>
    <property type="match status" value="1"/>
</dbReference>
<sequence length="219" mass="23652">MGVLLLVRHGQASFEADDYDVLSDTGHAQGRALGRALAARGVRPDLVVRGALRRHRETADATIEAAGWTAAVEEDDGWDEFDHVTTIAGMPDFAFVPGETYEQRVARADDLISRWASGEHDADYHEDFPTFCSRIDAALARALARVDASGTAVVFTSGGPVSWVTASLLDGGVPVWARLSRVVVNSSVTKVVHGRRGASLVTFNDHSHLEAEPSLLTYR</sequence>
<evidence type="ECO:0000313" key="3">
    <source>
        <dbReference type="Proteomes" id="UP000291189"/>
    </source>
</evidence>
<dbReference type="Gene3D" id="3.40.50.1240">
    <property type="entry name" value="Phosphoglycerate mutase-like"/>
    <property type="match status" value="1"/>
</dbReference>
<keyword evidence="1" id="KW-0378">Hydrolase</keyword>
<keyword evidence="3" id="KW-1185">Reference proteome</keyword>
<dbReference type="OrthoDB" id="280692at2"/>
<gene>
    <name evidence="2" type="ORF">ETU37_17025</name>
</gene>
<dbReference type="RefSeq" id="WP_129988552.1">
    <property type="nucleotide sequence ID" value="NZ_SDPU01000030.1"/>
</dbReference>
<dbReference type="Pfam" id="PF00300">
    <property type="entry name" value="His_Phos_1"/>
    <property type="match status" value="1"/>
</dbReference>
<dbReference type="PANTHER" id="PTHR20935">
    <property type="entry name" value="PHOSPHOGLYCERATE MUTASE-RELATED"/>
    <property type="match status" value="1"/>
</dbReference>
<evidence type="ECO:0000256" key="1">
    <source>
        <dbReference type="ARBA" id="ARBA00022801"/>
    </source>
</evidence>
<comment type="caution">
    <text evidence="2">The sequence shown here is derived from an EMBL/GenBank/DDBJ whole genome shotgun (WGS) entry which is preliminary data.</text>
</comment>
<dbReference type="Proteomes" id="UP000291189">
    <property type="component" value="Unassembled WGS sequence"/>
</dbReference>
<name>A0A4Q5IYV6_9ACTN</name>
<accession>A0A4Q5IYV6</accession>
<dbReference type="InterPro" id="IPR051021">
    <property type="entry name" value="Mito_Ser/Thr_phosphatase"/>
</dbReference>
<dbReference type="GO" id="GO:0016787">
    <property type="term" value="F:hydrolase activity"/>
    <property type="evidence" value="ECO:0007669"/>
    <property type="project" value="UniProtKB-KW"/>
</dbReference>
<dbReference type="InterPro" id="IPR013078">
    <property type="entry name" value="His_Pase_superF_clade-1"/>
</dbReference>
<organism evidence="2 3">
    <name type="scientific">Nocardioides iriomotensis</name>
    <dbReference type="NCBI Taxonomy" id="715784"/>
    <lineage>
        <taxon>Bacteria</taxon>
        <taxon>Bacillati</taxon>
        <taxon>Actinomycetota</taxon>
        <taxon>Actinomycetes</taxon>
        <taxon>Propionibacteriales</taxon>
        <taxon>Nocardioidaceae</taxon>
        <taxon>Nocardioides</taxon>
    </lineage>
</organism>